<keyword evidence="1" id="KW-0472">Membrane</keyword>
<evidence type="ECO:0000256" key="1">
    <source>
        <dbReference type="SAM" id="Phobius"/>
    </source>
</evidence>
<protein>
    <submittedName>
        <fullName evidence="2">(rape) hypothetical protein</fullName>
    </submittedName>
</protein>
<sequence>MDRACMSEKDDGVFVGVLMADLKKKKKKKRFLRTEVCERERDKRNGNEDGLRRKRNQELSILSLFFFFFLLCFFFFVFGKQKMFGDFVKKRVINSIMKKGFTFMIRPCQ</sequence>
<keyword evidence="1" id="KW-1133">Transmembrane helix</keyword>
<name>A0A816IMX4_BRANA</name>
<accession>A0A816IMX4</accession>
<feature type="transmembrane region" description="Helical" evidence="1">
    <location>
        <begin position="59"/>
        <end position="78"/>
    </location>
</feature>
<dbReference type="Proteomes" id="UP001295469">
    <property type="component" value="Chromosome C09"/>
</dbReference>
<reference evidence="2" key="1">
    <citation type="submission" date="2021-01" db="EMBL/GenBank/DDBJ databases">
        <authorList>
            <consortium name="Genoscope - CEA"/>
            <person name="William W."/>
        </authorList>
    </citation>
    <scope>NUCLEOTIDE SEQUENCE</scope>
</reference>
<dbReference type="AlphaFoldDB" id="A0A816IMX4"/>
<organism evidence="2">
    <name type="scientific">Brassica napus</name>
    <name type="common">Rape</name>
    <dbReference type="NCBI Taxonomy" id="3708"/>
    <lineage>
        <taxon>Eukaryota</taxon>
        <taxon>Viridiplantae</taxon>
        <taxon>Streptophyta</taxon>
        <taxon>Embryophyta</taxon>
        <taxon>Tracheophyta</taxon>
        <taxon>Spermatophyta</taxon>
        <taxon>Magnoliopsida</taxon>
        <taxon>eudicotyledons</taxon>
        <taxon>Gunneridae</taxon>
        <taxon>Pentapetalae</taxon>
        <taxon>rosids</taxon>
        <taxon>malvids</taxon>
        <taxon>Brassicales</taxon>
        <taxon>Brassicaceae</taxon>
        <taxon>Brassiceae</taxon>
        <taxon>Brassica</taxon>
    </lineage>
</organism>
<proteinExistence type="predicted"/>
<gene>
    <name evidence="2" type="ORF">DARMORV10_C09P02440.1</name>
</gene>
<dbReference type="EMBL" id="HG994373">
    <property type="protein sequence ID" value="CAF1715415.1"/>
    <property type="molecule type" value="Genomic_DNA"/>
</dbReference>
<evidence type="ECO:0000313" key="2">
    <source>
        <dbReference type="EMBL" id="CAF1715415.1"/>
    </source>
</evidence>
<keyword evidence="1" id="KW-0812">Transmembrane</keyword>